<accession>A0A2Z7AM50</accession>
<dbReference type="EMBL" id="KV014423">
    <property type="protein sequence ID" value="KZV22210.1"/>
    <property type="molecule type" value="Genomic_DNA"/>
</dbReference>
<dbReference type="InterPro" id="IPR021109">
    <property type="entry name" value="Peptidase_aspartic_dom_sf"/>
</dbReference>
<reference evidence="2 3" key="1">
    <citation type="journal article" date="2015" name="Proc. Natl. Acad. Sci. U.S.A.">
        <title>The resurrection genome of Boea hygrometrica: A blueprint for survival of dehydration.</title>
        <authorList>
            <person name="Xiao L."/>
            <person name="Yang G."/>
            <person name="Zhang L."/>
            <person name="Yang X."/>
            <person name="Zhao S."/>
            <person name="Ji Z."/>
            <person name="Zhou Q."/>
            <person name="Hu M."/>
            <person name="Wang Y."/>
            <person name="Chen M."/>
            <person name="Xu Y."/>
            <person name="Jin H."/>
            <person name="Xiao X."/>
            <person name="Hu G."/>
            <person name="Bao F."/>
            <person name="Hu Y."/>
            <person name="Wan P."/>
            <person name="Li L."/>
            <person name="Deng X."/>
            <person name="Kuang T."/>
            <person name="Xiang C."/>
            <person name="Zhu J.K."/>
            <person name="Oliver M.J."/>
            <person name="He Y."/>
        </authorList>
    </citation>
    <scope>NUCLEOTIDE SEQUENCE [LARGE SCALE GENOMIC DNA]</scope>
    <source>
        <strain evidence="3">cv. XS01</strain>
    </source>
</reference>
<dbReference type="InterPro" id="IPR001969">
    <property type="entry name" value="Aspartic_peptidase_AS"/>
</dbReference>
<sequence>MPLPERKVSSVHSFQPQNPQQSRQGGSQTVSQPLKQQARVFALTEEQAQAAPDDVIAGNCYLCNYTAYVLVDTGASHTFISEHFVVSHELPVEPLAEIVSISSPLGRGMLSVKAVKNCIL</sequence>
<protein>
    <submittedName>
        <fullName evidence="2">Uncharacterized protein</fullName>
    </submittedName>
</protein>
<evidence type="ECO:0000256" key="1">
    <source>
        <dbReference type="SAM" id="MobiDB-lite"/>
    </source>
</evidence>
<dbReference type="PROSITE" id="PS00141">
    <property type="entry name" value="ASP_PROTEASE"/>
    <property type="match status" value="1"/>
</dbReference>
<evidence type="ECO:0000313" key="3">
    <source>
        <dbReference type="Proteomes" id="UP000250235"/>
    </source>
</evidence>
<dbReference type="Pfam" id="PF08284">
    <property type="entry name" value="RVP_2"/>
    <property type="match status" value="1"/>
</dbReference>
<dbReference type="CDD" id="cd00303">
    <property type="entry name" value="retropepsin_like"/>
    <property type="match status" value="1"/>
</dbReference>
<dbReference type="GO" id="GO:0004190">
    <property type="term" value="F:aspartic-type endopeptidase activity"/>
    <property type="evidence" value="ECO:0007669"/>
    <property type="project" value="InterPro"/>
</dbReference>
<feature type="region of interest" description="Disordered" evidence="1">
    <location>
        <begin position="1"/>
        <end position="32"/>
    </location>
</feature>
<organism evidence="2 3">
    <name type="scientific">Dorcoceras hygrometricum</name>
    <dbReference type="NCBI Taxonomy" id="472368"/>
    <lineage>
        <taxon>Eukaryota</taxon>
        <taxon>Viridiplantae</taxon>
        <taxon>Streptophyta</taxon>
        <taxon>Embryophyta</taxon>
        <taxon>Tracheophyta</taxon>
        <taxon>Spermatophyta</taxon>
        <taxon>Magnoliopsida</taxon>
        <taxon>eudicotyledons</taxon>
        <taxon>Gunneridae</taxon>
        <taxon>Pentapetalae</taxon>
        <taxon>asterids</taxon>
        <taxon>lamiids</taxon>
        <taxon>Lamiales</taxon>
        <taxon>Gesneriaceae</taxon>
        <taxon>Didymocarpoideae</taxon>
        <taxon>Trichosporeae</taxon>
        <taxon>Loxocarpinae</taxon>
        <taxon>Dorcoceras</taxon>
    </lineage>
</organism>
<dbReference type="GO" id="GO:0006508">
    <property type="term" value="P:proteolysis"/>
    <property type="evidence" value="ECO:0007669"/>
    <property type="project" value="InterPro"/>
</dbReference>
<gene>
    <name evidence="2" type="ORF">F511_28151</name>
</gene>
<dbReference type="Gene3D" id="2.40.70.10">
    <property type="entry name" value="Acid Proteases"/>
    <property type="match status" value="1"/>
</dbReference>
<proteinExistence type="predicted"/>
<keyword evidence="3" id="KW-1185">Reference proteome</keyword>
<dbReference type="Proteomes" id="UP000250235">
    <property type="component" value="Unassembled WGS sequence"/>
</dbReference>
<dbReference type="OrthoDB" id="1751327at2759"/>
<evidence type="ECO:0000313" key="2">
    <source>
        <dbReference type="EMBL" id="KZV22210.1"/>
    </source>
</evidence>
<dbReference type="AlphaFoldDB" id="A0A2Z7AM50"/>
<feature type="compositionally biased region" description="Polar residues" evidence="1">
    <location>
        <begin position="10"/>
        <end position="32"/>
    </location>
</feature>
<name>A0A2Z7AM50_9LAMI</name>